<name>Q55AL2_DICDI</name>
<keyword evidence="1" id="KW-0472">Membrane</keyword>
<gene>
    <name evidence="2" type="ORF">DDB_G0271826</name>
</gene>
<dbReference type="VEuPathDB" id="AmoebaDB:DDB_G0271826"/>
<feature type="transmembrane region" description="Helical" evidence="1">
    <location>
        <begin position="1100"/>
        <end position="1118"/>
    </location>
</feature>
<feature type="transmembrane region" description="Helical" evidence="1">
    <location>
        <begin position="986"/>
        <end position="1007"/>
    </location>
</feature>
<dbReference type="HOGENOM" id="CLU_269217_0_0_1"/>
<feature type="transmembrane region" description="Helical" evidence="1">
    <location>
        <begin position="883"/>
        <end position="903"/>
    </location>
</feature>
<dbReference type="InParanoid" id="Q55AL2"/>
<sequence>MIFKLLILLIFIKITFINTLITKSYYVNKSGSDFSGNGTIDNPFKSLCNPLLSIINEIKDPYTNVNVFIGNGYYYNLNCTKKFNNNNINIISFSPYKENYNQSDITISNFNFQVINSIVQFIRLKLIYDIENNGLEKIKINDNAQLIISGCEVTLENQLKSSYFIHSNRSHIGIINSNIKSSSKIMYIEEDSSGQIRNCIFKDIISNQQSIVVIDSYLNTEDVIFENIYSIGTSFLTSNSSTVTFNNCSFSNLIIDGFHPFSTTSDSLINFSGFTIKNSFFQRGFLRIKNSNTSIENGVFLNNKAYGFNLETDSLIIIEDSDVVDIFDCSFKVMIQSSTFIDNISTFLVSNNSFVFVVDVEFSNCKSSLSKFLFSLYQSNSLLDRISIFSNSFMGSVVQCIECSLTFEKLKFQDNEFFKNPLYFNDDDDDISDYNDNDFPSAAINIKDGHLNIVNSTFQSNIHWSNNLIRIKEKSDINFTNTLFINNEIKKENFNLISIDYSILRFKSINFKNTKTISGAIGIFNNSLFGSTNSNYSNNYCSQSGSIFYFNNNSNFINSTTNANDDDDDELTNNTFTNNHAIISGGVLFSMDSIVLDIQDDKFNNTFSNNSAFFGNIYASNPTSIRVELPSTTNLRLESTIKLYDQYENLIIRNVYDIQVIVTMINNNNGSSTSIIKTFNTAIKNGFGLFDFSFKTIDKNGESIYIYSNYYNFTIYTNISLPNIPNYNGTFILDSSNLCPLQYQYYDNGECKFCPVGTTLSSLLYASGKASCVNCFSNTVCLGSMVYTFDNYYLLIDNKTAIGTYQCPVGMCGNYGSCIATQNTGLLCLECVDGNSKNGFYCCSSSSPWLIIVYIIFIILFGLSFSLIKYCDRLSISIFKSTIVFFQINSMIFYAYPGLYFIQLFRFSIDFISNICIFNKFNYIYKSMLTLISIIIVIGLSQTHISLTILIKLNLFPKWTKKLLLKSKKLTNNYNNNNNFNSIYNLYLILFQPIIYNLISILSVKNINGKKFLSIDPSTSFLENSHFKVVISFIIIISILLLLSIPVILIISNFKKINFLIIKNYYYKKSFKYWDLLWLLINTLICIFSITLLYSPNHQIIVIFTIVSIFSFLNYYFEPQRNPKIYQFENFINLLRIIIISIVGSFVFQSIPLKFNDLIVKKYNECEVGWIIKNRHFHLLLYILKKDIEKRDQFTEKLFYKFLEGNSELDLLKEMF</sequence>
<dbReference type="PANTHER" id="PTHR32158">
    <property type="entry name" value="RING-TYPE DOMAIN-CONTAINING PROTEIN"/>
    <property type="match status" value="1"/>
</dbReference>
<feature type="transmembrane region" description="Helical" evidence="1">
    <location>
        <begin position="849"/>
        <end position="871"/>
    </location>
</feature>
<feature type="transmembrane region" description="Helical" evidence="1">
    <location>
        <begin position="923"/>
        <end position="951"/>
    </location>
</feature>
<dbReference type="PANTHER" id="PTHR32158:SF22">
    <property type="entry name" value="TRANSMEMBRANE DOMAIN-CONTAINING PROTEIN DDB_G0287209"/>
    <property type="match status" value="1"/>
</dbReference>
<dbReference type="KEGG" id="ddi:DDB_G0271826"/>
<proteinExistence type="predicted"/>
<feature type="transmembrane region" description="Helical" evidence="1">
    <location>
        <begin position="1027"/>
        <end position="1052"/>
    </location>
</feature>
<reference evidence="2 3" key="1">
    <citation type="journal article" date="2005" name="Nature">
        <title>The genome of the social amoeba Dictyostelium discoideum.</title>
        <authorList>
            <consortium name="The Dictyostelium discoideum Sequencing Consortium"/>
            <person name="Eichinger L."/>
            <person name="Pachebat J.A."/>
            <person name="Glockner G."/>
            <person name="Rajandream M.A."/>
            <person name="Sucgang R."/>
            <person name="Berriman M."/>
            <person name="Song J."/>
            <person name="Olsen R."/>
            <person name="Szafranski K."/>
            <person name="Xu Q."/>
            <person name="Tunggal B."/>
            <person name="Kummerfeld S."/>
            <person name="Madera M."/>
            <person name="Konfortov B.A."/>
            <person name="Rivero F."/>
            <person name="Bankier A.T."/>
            <person name="Lehmann R."/>
            <person name="Hamlin N."/>
            <person name="Davies R."/>
            <person name="Gaudet P."/>
            <person name="Fey P."/>
            <person name="Pilcher K."/>
            <person name="Chen G."/>
            <person name="Saunders D."/>
            <person name="Sodergren E."/>
            <person name="Davis P."/>
            <person name="Kerhornou A."/>
            <person name="Nie X."/>
            <person name="Hall N."/>
            <person name="Anjard C."/>
            <person name="Hemphill L."/>
            <person name="Bason N."/>
            <person name="Farbrother P."/>
            <person name="Desany B."/>
            <person name="Just E."/>
            <person name="Morio T."/>
            <person name="Rost R."/>
            <person name="Churcher C."/>
            <person name="Cooper J."/>
            <person name="Haydock S."/>
            <person name="van Driessche N."/>
            <person name="Cronin A."/>
            <person name="Goodhead I."/>
            <person name="Muzny D."/>
            <person name="Mourier T."/>
            <person name="Pain A."/>
            <person name="Lu M."/>
            <person name="Harper D."/>
            <person name="Lindsay R."/>
            <person name="Hauser H."/>
            <person name="James K."/>
            <person name="Quiles M."/>
            <person name="Madan Babu M."/>
            <person name="Saito T."/>
            <person name="Buchrieser C."/>
            <person name="Wardroper A."/>
            <person name="Felder M."/>
            <person name="Thangavelu M."/>
            <person name="Johnson D."/>
            <person name="Knights A."/>
            <person name="Loulseged H."/>
            <person name="Mungall K."/>
            <person name="Oliver K."/>
            <person name="Price C."/>
            <person name="Quail M.A."/>
            <person name="Urushihara H."/>
            <person name="Hernandez J."/>
            <person name="Rabbinowitsch E."/>
            <person name="Steffen D."/>
            <person name="Sanders M."/>
            <person name="Ma J."/>
            <person name="Kohara Y."/>
            <person name="Sharp S."/>
            <person name="Simmonds M."/>
            <person name="Spiegler S."/>
            <person name="Tivey A."/>
            <person name="Sugano S."/>
            <person name="White B."/>
            <person name="Walker D."/>
            <person name="Woodward J."/>
            <person name="Winckler T."/>
            <person name="Tanaka Y."/>
            <person name="Shaulsky G."/>
            <person name="Schleicher M."/>
            <person name="Weinstock G."/>
            <person name="Rosenthal A."/>
            <person name="Cox E.C."/>
            <person name="Chisholm R.L."/>
            <person name="Gibbs R."/>
            <person name="Loomis W.F."/>
            <person name="Platzer M."/>
            <person name="Kay R.R."/>
            <person name="Williams J."/>
            <person name="Dear P.H."/>
            <person name="Noegel A.A."/>
            <person name="Barrell B."/>
            <person name="Kuspa A."/>
        </authorList>
    </citation>
    <scope>NUCLEOTIDE SEQUENCE [LARGE SCALE GENOMIC DNA]</scope>
    <source>
        <strain evidence="2 3">AX4</strain>
    </source>
</reference>
<dbReference type="InterPro" id="IPR011050">
    <property type="entry name" value="Pectin_lyase_fold/virulence"/>
</dbReference>
<dbReference type="OMA" id="MTEANAY"/>
<dbReference type="eggNOG" id="ENOG502SWCX">
    <property type="taxonomic scope" value="Eukaryota"/>
</dbReference>
<accession>Q55AL2</accession>
<dbReference type="GeneID" id="8618139"/>
<comment type="caution">
    <text evidence="2">The sequence shown here is derived from an EMBL/GenBank/DDBJ whole genome shotgun (WGS) entry which is preliminary data.</text>
</comment>
<evidence type="ECO:0000256" key="1">
    <source>
        <dbReference type="SAM" id="Phobius"/>
    </source>
</evidence>
<dbReference type="PhylomeDB" id="Q55AL2"/>
<dbReference type="EMBL" id="AAFI02000006">
    <property type="protein sequence ID" value="EAL71603.1"/>
    <property type="molecule type" value="Genomic_DNA"/>
</dbReference>
<keyword evidence="3" id="KW-1185">Reference proteome</keyword>
<keyword evidence="1" id="KW-1133">Transmembrane helix</keyword>
<dbReference type="Proteomes" id="UP000002195">
    <property type="component" value="Unassembled WGS sequence"/>
</dbReference>
<feature type="transmembrane region" description="Helical" evidence="1">
    <location>
        <begin position="1130"/>
        <end position="1148"/>
    </location>
</feature>
<dbReference type="RefSeq" id="XP_645510.1">
    <property type="nucleotide sequence ID" value="XM_640418.1"/>
</dbReference>
<keyword evidence="1" id="KW-0812">Transmembrane</keyword>
<evidence type="ECO:0000313" key="2">
    <source>
        <dbReference type="EMBL" id="EAL71603.1"/>
    </source>
</evidence>
<organism evidence="2 3">
    <name type="scientific">Dictyostelium discoideum</name>
    <name type="common">Social amoeba</name>
    <dbReference type="NCBI Taxonomy" id="44689"/>
    <lineage>
        <taxon>Eukaryota</taxon>
        <taxon>Amoebozoa</taxon>
        <taxon>Evosea</taxon>
        <taxon>Eumycetozoa</taxon>
        <taxon>Dictyostelia</taxon>
        <taxon>Dictyosteliales</taxon>
        <taxon>Dictyosteliaceae</taxon>
        <taxon>Dictyostelium</taxon>
    </lineage>
</organism>
<feature type="transmembrane region" description="Helical" evidence="1">
    <location>
        <begin position="1073"/>
        <end position="1094"/>
    </location>
</feature>
<evidence type="ECO:0000313" key="3">
    <source>
        <dbReference type="Proteomes" id="UP000002195"/>
    </source>
</evidence>
<protein>
    <submittedName>
        <fullName evidence="2">Uncharacterized protein</fullName>
    </submittedName>
</protein>
<dbReference type="SUPFAM" id="SSF51126">
    <property type="entry name" value="Pectin lyase-like"/>
    <property type="match status" value="2"/>
</dbReference>
<dbReference type="AlphaFoldDB" id="Q55AL2"/>
<dbReference type="PaxDb" id="44689-DDB0216920"/>